<dbReference type="Proteomes" id="UP000002051">
    <property type="component" value="Chromosome 8"/>
</dbReference>
<keyword evidence="3" id="KW-1185">Reference proteome</keyword>
<evidence type="ECO:0000313" key="2">
    <source>
        <dbReference type="EnsemblPlants" id="KEH19169"/>
    </source>
</evidence>
<organism evidence="1 3">
    <name type="scientific">Medicago truncatula</name>
    <name type="common">Barrel medic</name>
    <name type="synonym">Medicago tribuloides</name>
    <dbReference type="NCBI Taxonomy" id="3880"/>
    <lineage>
        <taxon>Eukaryota</taxon>
        <taxon>Viridiplantae</taxon>
        <taxon>Streptophyta</taxon>
        <taxon>Embryophyta</taxon>
        <taxon>Tracheophyta</taxon>
        <taxon>Spermatophyta</taxon>
        <taxon>Magnoliopsida</taxon>
        <taxon>eudicotyledons</taxon>
        <taxon>Gunneridae</taxon>
        <taxon>Pentapetalae</taxon>
        <taxon>rosids</taxon>
        <taxon>fabids</taxon>
        <taxon>Fabales</taxon>
        <taxon>Fabaceae</taxon>
        <taxon>Papilionoideae</taxon>
        <taxon>50 kb inversion clade</taxon>
        <taxon>NPAAA clade</taxon>
        <taxon>Hologalegina</taxon>
        <taxon>IRL clade</taxon>
        <taxon>Trifolieae</taxon>
        <taxon>Medicago</taxon>
    </lineage>
</organism>
<name>A0A072TNT6_MEDTR</name>
<reference evidence="2" key="3">
    <citation type="submission" date="2015-04" db="UniProtKB">
        <authorList>
            <consortium name="EnsemblPlants"/>
        </authorList>
    </citation>
    <scope>IDENTIFICATION</scope>
    <source>
        <strain evidence="2">cv. Jemalong A17</strain>
    </source>
</reference>
<evidence type="ECO:0000313" key="3">
    <source>
        <dbReference type="Proteomes" id="UP000002051"/>
    </source>
</evidence>
<dbReference type="EnsemblPlants" id="KEH19169">
    <property type="protein sequence ID" value="KEH19169"/>
    <property type="gene ID" value="MTR_8g442570"/>
</dbReference>
<dbReference type="EMBL" id="CM001224">
    <property type="protein sequence ID" value="KEH19169.1"/>
    <property type="molecule type" value="Genomic_DNA"/>
</dbReference>
<dbReference type="HOGENOM" id="CLU_1838127_0_0_1"/>
<protein>
    <submittedName>
        <fullName evidence="1 2">Uncharacterized protein</fullName>
    </submittedName>
</protein>
<accession>A0A072TNT6</accession>
<sequence>MGGRPPLVFYDSEMPSVASNSAIPLLGRASMANTDVRRVLIDTGASEKLCSDEIADFQGSDRFDAFISNEKIQACTIYYTILYDNFIQFDSWLTLIYSVYDFFLDMPSVGIKVSVEHDIADGIEGKQCQVCISKPKRKSV</sequence>
<reference evidence="1 3" key="2">
    <citation type="journal article" date="2014" name="BMC Genomics">
        <title>An improved genome release (version Mt4.0) for the model legume Medicago truncatula.</title>
        <authorList>
            <person name="Tang H."/>
            <person name="Krishnakumar V."/>
            <person name="Bidwell S."/>
            <person name="Rosen B."/>
            <person name="Chan A."/>
            <person name="Zhou S."/>
            <person name="Gentzbittel L."/>
            <person name="Childs K.L."/>
            <person name="Yandell M."/>
            <person name="Gundlach H."/>
            <person name="Mayer K.F."/>
            <person name="Schwartz D.C."/>
            <person name="Town C.D."/>
        </authorList>
    </citation>
    <scope>GENOME REANNOTATION</scope>
    <source>
        <strain evidence="1">A17</strain>
        <strain evidence="2 3">cv. Jemalong A17</strain>
    </source>
</reference>
<evidence type="ECO:0000313" key="1">
    <source>
        <dbReference type="EMBL" id="KEH19169.1"/>
    </source>
</evidence>
<reference evidence="1 3" key="1">
    <citation type="journal article" date="2011" name="Nature">
        <title>The Medicago genome provides insight into the evolution of rhizobial symbioses.</title>
        <authorList>
            <person name="Young N.D."/>
            <person name="Debelle F."/>
            <person name="Oldroyd G.E."/>
            <person name="Geurts R."/>
            <person name="Cannon S.B."/>
            <person name="Udvardi M.K."/>
            <person name="Benedito V.A."/>
            <person name="Mayer K.F."/>
            <person name="Gouzy J."/>
            <person name="Schoof H."/>
            <person name="Van de Peer Y."/>
            <person name="Proost S."/>
            <person name="Cook D.R."/>
            <person name="Meyers B.C."/>
            <person name="Spannagl M."/>
            <person name="Cheung F."/>
            <person name="De Mita S."/>
            <person name="Krishnakumar V."/>
            <person name="Gundlach H."/>
            <person name="Zhou S."/>
            <person name="Mudge J."/>
            <person name="Bharti A.K."/>
            <person name="Murray J.D."/>
            <person name="Naoumkina M.A."/>
            <person name="Rosen B."/>
            <person name="Silverstein K.A."/>
            <person name="Tang H."/>
            <person name="Rombauts S."/>
            <person name="Zhao P.X."/>
            <person name="Zhou P."/>
            <person name="Barbe V."/>
            <person name="Bardou P."/>
            <person name="Bechner M."/>
            <person name="Bellec A."/>
            <person name="Berger A."/>
            <person name="Berges H."/>
            <person name="Bidwell S."/>
            <person name="Bisseling T."/>
            <person name="Choisne N."/>
            <person name="Couloux A."/>
            <person name="Denny R."/>
            <person name="Deshpande S."/>
            <person name="Dai X."/>
            <person name="Doyle J.J."/>
            <person name="Dudez A.M."/>
            <person name="Farmer A.D."/>
            <person name="Fouteau S."/>
            <person name="Franken C."/>
            <person name="Gibelin C."/>
            <person name="Gish J."/>
            <person name="Goldstein S."/>
            <person name="Gonzalez A.J."/>
            <person name="Green P.J."/>
            <person name="Hallab A."/>
            <person name="Hartog M."/>
            <person name="Hua A."/>
            <person name="Humphray S.J."/>
            <person name="Jeong D.H."/>
            <person name="Jing Y."/>
            <person name="Jocker A."/>
            <person name="Kenton S.M."/>
            <person name="Kim D.J."/>
            <person name="Klee K."/>
            <person name="Lai H."/>
            <person name="Lang C."/>
            <person name="Lin S."/>
            <person name="Macmil S.L."/>
            <person name="Magdelenat G."/>
            <person name="Matthews L."/>
            <person name="McCorrison J."/>
            <person name="Monaghan E.L."/>
            <person name="Mun J.H."/>
            <person name="Najar F.Z."/>
            <person name="Nicholson C."/>
            <person name="Noirot C."/>
            <person name="O'Bleness M."/>
            <person name="Paule C.R."/>
            <person name="Poulain J."/>
            <person name="Prion F."/>
            <person name="Qin B."/>
            <person name="Qu C."/>
            <person name="Retzel E.F."/>
            <person name="Riddle C."/>
            <person name="Sallet E."/>
            <person name="Samain S."/>
            <person name="Samson N."/>
            <person name="Sanders I."/>
            <person name="Saurat O."/>
            <person name="Scarpelli C."/>
            <person name="Schiex T."/>
            <person name="Segurens B."/>
            <person name="Severin A.J."/>
            <person name="Sherrier D.J."/>
            <person name="Shi R."/>
            <person name="Sims S."/>
            <person name="Singer S.R."/>
            <person name="Sinharoy S."/>
            <person name="Sterck L."/>
            <person name="Viollet A."/>
            <person name="Wang B.B."/>
            <person name="Wang K."/>
            <person name="Wang M."/>
            <person name="Wang X."/>
            <person name="Warfsmann J."/>
            <person name="Weissenbach J."/>
            <person name="White D.D."/>
            <person name="White J.D."/>
            <person name="Wiley G.B."/>
            <person name="Wincker P."/>
            <person name="Xing Y."/>
            <person name="Yang L."/>
            <person name="Yao Z."/>
            <person name="Ying F."/>
            <person name="Zhai J."/>
            <person name="Zhou L."/>
            <person name="Zuber A."/>
            <person name="Denarie J."/>
            <person name="Dixon R.A."/>
            <person name="May G.D."/>
            <person name="Schwartz D.C."/>
            <person name="Rogers J."/>
            <person name="Quetier F."/>
            <person name="Town C.D."/>
            <person name="Roe B.A."/>
        </authorList>
    </citation>
    <scope>NUCLEOTIDE SEQUENCE [LARGE SCALE GENOMIC DNA]</scope>
    <source>
        <strain evidence="1">A17</strain>
        <strain evidence="2 3">cv. Jemalong A17</strain>
    </source>
</reference>
<dbReference type="AlphaFoldDB" id="A0A072TNT6"/>
<gene>
    <name evidence="1" type="ordered locus">MTR_8g442570</name>
</gene>
<proteinExistence type="predicted"/>